<evidence type="ECO:0000313" key="2">
    <source>
        <dbReference type="Proteomes" id="UP000234681"/>
    </source>
</evidence>
<evidence type="ECO:0000313" key="1">
    <source>
        <dbReference type="EMBL" id="EDL75702.1"/>
    </source>
</evidence>
<dbReference type="Proteomes" id="UP000234681">
    <property type="component" value="Chromosome 2"/>
</dbReference>
<accession>A6KGG3</accession>
<gene>
    <name evidence="1" type="ORF">rCG_50961</name>
</gene>
<name>A6KGG3_RAT</name>
<protein>
    <submittedName>
        <fullName evidence="1">RCG50961</fullName>
    </submittedName>
</protein>
<proteinExistence type="predicted"/>
<reference evidence="1 2" key="1">
    <citation type="submission" date="2005-09" db="EMBL/GenBank/DDBJ databases">
        <authorList>
            <person name="Mural R.J."/>
            <person name="Li P.W."/>
            <person name="Adams M.D."/>
            <person name="Amanatides P.G."/>
            <person name="Baden-Tillson H."/>
            <person name="Barnstead M."/>
            <person name="Chin S.H."/>
            <person name="Dew I."/>
            <person name="Evans C.A."/>
            <person name="Ferriera S."/>
            <person name="Flanigan M."/>
            <person name="Fosler C."/>
            <person name="Glodek A."/>
            <person name="Gu Z."/>
            <person name="Holt R.A."/>
            <person name="Jennings D."/>
            <person name="Kraft C.L."/>
            <person name="Lu F."/>
            <person name="Nguyen T."/>
            <person name="Nusskern D.R."/>
            <person name="Pfannkoch C.M."/>
            <person name="Sitter C."/>
            <person name="Sutton G.G."/>
            <person name="Venter J.C."/>
            <person name="Wang Z."/>
            <person name="Woodage T."/>
            <person name="Zheng X.H."/>
            <person name="Zhong F."/>
        </authorList>
    </citation>
    <scope>NUCLEOTIDE SEQUENCE [LARGE SCALE GENOMIC DNA]</scope>
    <source>
        <strain>BN</strain>
        <strain evidence="2">Sprague-Dawley</strain>
    </source>
</reference>
<dbReference type="AlphaFoldDB" id="A6KGG3"/>
<dbReference type="EMBL" id="CH474048">
    <property type="protein sequence ID" value="EDL75702.1"/>
    <property type="molecule type" value="Genomic_DNA"/>
</dbReference>
<organism evidence="1 2">
    <name type="scientific">Rattus norvegicus</name>
    <name type="common">Rat</name>
    <dbReference type="NCBI Taxonomy" id="10116"/>
    <lineage>
        <taxon>Eukaryota</taxon>
        <taxon>Metazoa</taxon>
        <taxon>Chordata</taxon>
        <taxon>Craniata</taxon>
        <taxon>Vertebrata</taxon>
        <taxon>Euteleostomi</taxon>
        <taxon>Mammalia</taxon>
        <taxon>Eutheria</taxon>
        <taxon>Euarchontoglires</taxon>
        <taxon>Glires</taxon>
        <taxon>Rodentia</taxon>
        <taxon>Myomorpha</taxon>
        <taxon>Muroidea</taxon>
        <taxon>Muridae</taxon>
        <taxon>Murinae</taxon>
        <taxon>Rattus</taxon>
    </lineage>
</organism>
<sequence length="33" mass="3460">MHGSLSASPESVRLTLREGSCCHCFGPGRISAL</sequence>